<proteinExistence type="predicted"/>
<reference evidence="2 3" key="1">
    <citation type="submission" date="2020-10" db="EMBL/GenBank/DDBJ databases">
        <title>Sequencing the genomes of 1000 actinobacteria strains.</title>
        <authorList>
            <person name="Klenk H.-P."/>
        </authorList>
    </citation>
    <scope>NUCLEOTIDE SEQUENCE [LARGE SCALE GENOMIC DNA]</scope>
    <source>
        <strain evidence="2 3">DSM 44653</strain>
    </source>
</reference>
<evidence type="ECO:0000313" key="2">
    <source>
        <dbReference type="EMBL" id="MBE1496257.1"/>
    </source>
</evidence>
<keyword evidence="1" id="KW-1133">Transmembrane helix</keyword>
<accession>A0ABR9HZ89</accession>
<protein>
    <submittedName>
        <fullName evidence="2">Uncharacterized protein</fullName>
    </submittedName>
</protein>
<feature type="transmembrane region" description="Helical" evidence="1">
    <location>
        <begin position="25"/>
        <end position="52"/>
    </location>
</feature>
<keyword evidence="3" id="KW-1185">Reference proteome</keyword>
<feature type="transmembrane region" description="Helical" evidence="1">
    <location>
        <begin position="108"/>
        <end position="127"/>
    </location>
</feature>
<feature type="transmembrane region" description="Helical" evidence="1">
    <location>
        <begin position="64"/>
        <end position="88"/>
    </location>
</feature>
<organism evidence="2 3">
    <name type="scientific">Amycolatopsis lexingtonensis</name>
    <dbReference type="NCBI Taxonomy" id="218822"/>
    <lineage>
        <taxon>Bacteria</taxon>
        <taxon>Bacillati</taxon>
        <taxon>Actinomycetota</taxon>
        <taxon>Actinomycetes</taxon>
        <taxon>Pseudonocardiales</taxon>
        <taxon>Pseudonocardiaceae</taxon>
        <taxon>Amycolatopsis</taxon>
    </lineage>
</organism>
<dbReference type="EMBL" id="JADBEG010000001">
    <property type="protein sequence ID" value="MBE1496257.1"/>
    <property type="molecule type" value="Genomic_DNA"/>
</dbReference>
<comment type="caution">
    <text evidence="2">The sequence shown here is derived from an EMBL/GenBank/DDBJ whole genome shotgun (WGS) entry which is preliminary data.</text>
</comment>
<evidence type="ECO:0000313" key="3">
    <source>
        <dbReference type="Proteomes" id="UP000631670"/>
    </source>
</evidence>
<gene>
    <name evidence="2" type="ORF">H4696_003357</name>
</gene>
<evidence type="ECO:0000256" key="1">
    <source>
        <dbReference type="SAM" id="Phobius"/>
    </source>
</evidence>
<keyword evidence="1" id="KW-0472">Membrane</keyword>
<sequence length="501" mass="55039">MDTTAVLREAVAARARRRIRDGALLVLQLVLLVLNPVVFLSWLVVAVGLTVAIGRRELGKRGGLLAAVVALFVVVPLAAIGVFGVGLAAMFSSEGGSSVAAVGAEVGVAAFVFPVVVVLLIIGVLTFDEFSVHFLVFDRFRENTFVPNRVMSSDERERRLRGLGQDQFAGPLGDIARVEQELARHPGKVDVVVHRGFSPFVGAGIPLHQQVITLPLEPADDAEPTTISVLELQDQVSEAMARLRGTSSLGPGRRLEDLTLREQVLIPADRLVADPDAVPGVLPGLHERPAVQLDPDVARDLADASVEWARYYRCYRIESWDRDLATSCYLHVGTNQRMLFLEWQFLALLPIDPRYRTIDQHRAPVLGPLRDTFAELCLLPATILQRATRVFRSFKAIPQRPGEIAPAKYGADRSLRELAQADRVQSYFQDVDVERYVRILDATLFRAVGAYLQERGYSVVEFTKLADPVHNTYDLRGSTLVDSAVGTHSSAGGRAKTTKEK</sequence>
<keyword evidence="1" id="KW-0812">Transmembrane</keyword>
<dbReference type="Proteomes" id="UP000631670">
    <property type="component" value="Unassembled WGS sequence"/>
</dbReference>
<name>A0ABR9HZ89_9PSEU</name>
<dbReference type="RefSeq" id="WP_086858386.1">
    <property type="nucleotide sequence ID" value="NZ_JADBEG010000001.1"/>
</dbReference>